<name>A0A916VFB5_9BACL</name>
<protein>
    <submittedName>
        <fullName evidence="1">Uncharacterized protein</fullName>
    </submittedName>
</protein>
<comment type="caution">
    <text evidence="1">The sequence shown here is derived from an EMBL/GenBank/DDBJ whole genome shotgun (WGS) entry which is preliminary data.</text>
</comment>
<evidence type="ECO:0000313" key="1">
    <source>
        <dbReference type="EMBL" id="GFR37191.1"/>
    </source>
</evidence>
<gene>
    <name evidence="1" type="ORF">PRECH8_04870</name>
</gene>
<reference evidence="1" key="1">
    <citation type="submission" date="2020-08" db="EMBL/GenBank/DDBJ databases">
        <authorList>
            <person name="Uke A."/>
            <person name="Chhe C."/>
            <person name="Baramee S."/>
            <person name="Kosugi A."/>
        </authorList>
    </citation>
    <scope>NUCLEOTIDE SEQUENCE</scope>
    <source>
        <strain evidence="1">DA-C8</strain>
    </source>
</reference>
<dbReference type="AlphaFoldDB" id="A0A916VFB5"/>
<reference evidence="1" key="2">
    <citation type="journal article" date="2021" name="Data Brief">
        <title>Draft genome sequence data of the facultative, thermophilic, xylanolytic bacterium Paenibacillus sp. strain DA-C8.</title>
        <authorList>
            <person name="Chhe C."/>
            <person name="Uke A."/>
            <person name="Baramee S."/>
            <person name="Ungkulpasvich U."/>
            <person name="Tachaapaikoon C."/>
            <person name="Pason P."/>
            <person name="Waeonukul R."/>
            <person name="Ratanakhanokchai K."/>
            <person name="Kosugi A."/>
        </authorList>
    </citation>
    <scope>NUCLEOTIDE SEQUENCE</scope>
    <source>
        <strain evidence="1">DA-C8</strain>
    </source>
</reference>
<sequence length="924" mass="110813">MKVYTYENPFMLNRTSFWDEIKDYCHLCVSQTLVEGLKARYKRRTFQYLDTIDGFIRELYKPWADDIENMIEQFVMLSEEIQKIENDYLRRSFKFTKREVHEALRFLVELKVTPDSIKNSGLTKEQLEFLRIYKNLYREPKWNTINELIASQDRSDVKTAVINRLIDEVENKSGMRWDKRRTPFAFIDEAITDQSKKQFYLQLLENYEREEIHGFVLHGVHQFTPMILRLVEHLRDLGFEVVFLIQMDLEHQRIYETWKRVYQWCQPTYIHNTEKYAYNERSLGKAIGDLLESKVVDRNQKVSFFQYENLTEFVNRIANVFQKTLDKDPPKRISAMKEQFYVVDNELTNELLKGYFPDQFTDRHFLSYPIGQFIMALYRMWDPESKSLVLTPEVLKEALSAPFLGNIKGRPILQIYRKIELYLKGITNYDEAIERLSILKLNLEKIEKNEEYSDLKRFSFYHISIEDVDAFKQALRELKSIAAYVFRDMENGKIRFRDHFRRLISTMEVRMGKTEDLQTYFIQGLKERFENRDQLEISASFDDLRESIHYYLKVNANEEQRANWICRNFEQLDGAVLMSNNAKDNGVVYQIGQLSDEQMNVTTNQLLKWPLDESFFEGYEGDSDSLNYVHTVLTCKREYKNFLRYSLYYVCRYAECEVELSYIYKEGEEKRTPYYILDLLGLDPKRYEEISHYDFVQFAGEPFHRDPDQPSDFPLHLDALQSYAICDYRYFHNHLLMSADYFSNELHCRYYYRSILLDKVWRRLAGKRYENESELEQDLEQILDEEHKMLSSFVPFWGLSDLFDLREQTLDDLNKQRRGIEFKPVETGYVDIRKRFLIAEINPYNNRKENLLKNVHKLRSDRSNIQGREELIASLKSSIIDYMELPSLKMKSVNENVCNYCNLRDMCLEHFKADTQNKEEVEIL</sequence>
<keyword evidence="2" id="KW-1185">Reference proteome</keyword>
<dbReference type="Proteomes" id="UP000654993">
    <property type="component" value="Unassembled WGS sequence"/>
</dbReference>
<proteinExistence type="predicted"/>
<evidence type="ECO:0000313" key="2">
    <source>
        <dbReference type="Proteomes" id="UP000654993"/>
    </source>
</evidence>
<dbReference type="RefSeq" id="WP_200965472.1">
    <property type="nucleotide sequence ID" value="NZ_BMAQ01000003.1"/>
</dbReference>
<organism evidence="1 2">
    <name type="scientific">Insulibacter thermoxylanivorax</name>
    <dbReference type="NCBI Taxonomy" id="2749268"/>
    <lineage>
        <taxon>Bacteria</taxon>
        <taxon>Bacillati</taxon>
        <taxon>Bacillota</taxon>
        <taxon>Bacilli</taxon>
        <taxon>Bacillales</taxon>
        <taxon>Paenibacillaceae</taxon>
        <taxon>Insulibacter</taxon>
    </lineage>
</organism>
<dbReference type="EMBL" id="BMAQ01000003">
    <property type="protein sequence ID" value="GFR37191.1"/>
    <property type="molecule type" value="Genomic_DNA"/>
</dbReference>
<accession>A0A916VFB5</accession>